<evidence type="ECO:0000313" key="9">
    <source>
        <dbReference type="EMBL" id="SDM70951.1"/>
    </source>
</evidence>
<evidence type="ECO:0000256" key="4">
    <source>
        <dbReference type="ARBA" id="ARBA00022857"/>
    </source>
</evidence>
<dbReference type="HAMAP" id="MF_00412">
    <property type="entry name" value="ProA"/>
    <property type="match status" value="1"/>
</dbReference>
<keyword evidence="7" id="KW-0963">Cytoplasm</keyword>
<dbReference type="InterPro" id="IPR000965">
    <property type="entry name" value="GPR_dom"/>
</dbReference>
<dbReference type="FunFam" id="3.40.309.10:FF:000006">
    <property type="entry name" value="Gamma-glutamyl phosphate reductase"/>
    <property type="match status" value="1"/>
</dbReference>
<evidence type="ECO:0000313" key="10">
    <source>
        <dbReference type="Proteomes" id="UP000199544"/>
    </source>
</evidence>
<evidence type="ECO:0000256" key="3">
    <source>
        <dbReference type="ARBA" id="ARBA00022650"/>
    </source>
</evidence>
<dbReference type="Gene3D" id="3.40.309.10">
    <property type="entry name" value="Aldehyde Dehydrogenase, Chain A, domain 2"/>
    <property type="match status" value="1"/>
</dbReference>
<evidence type="ECO:0000256" key="2">
    <source>
        <dbReference type="ARBA" id="ARBA00022605"/>
    </source>
</evidence>
<dbReference type="PIRSF" id="PIRSF000151">
    <property type="entry name" value="GPR"/>
    <property type="match status" value="1"/>
</dbReference>
<evidence type="ECO:0000256" key="5">
    <source>
        <dbReference type="ARBA" id="ARBA00023002"/>
    </source>
</evidence>
<dbReference type="RefSeq" id="WP_090233692.1">
    <property type="nucleotide sequence ID" value="NZ_FNHW01000001.1"/>
</dbReference>
<dbReference type="InterPro" id="IPR020593">
    <property type="entry name" value="G-glutamylP_reductase_CS"/>
</dbReference>
<dbReference type="GO" id="GO:0005737">
    <property type="term" value="C:cytoplasm"/>
    <property type="evidence" value="ECO:0007669"/>
    <property type="project" value="UniProtKB-SubCell"/>
</dbReference>
<evidence type="ECO:0000256" key="7">
    <source>
        <dbReference type="HAMAP-Rule" id="MF_00412"/>
    </source>
</evidence>
<dbReference type="EC" id="1.2.1.41" evidence="7"/>
<proteinExistence type="inferred from homology"/>
<dbReference type="GO" id="GO:0050661">
    <property type="term" value="F:NADP binding"/>
    <property type="evidence" value="ECO:0007669"/>
    <property type="project" value="InterPro"/>
</dbReference>
<protein>
    <recommendedName>
        <fullName evidence="7">Gamma-glutamyl phosphate reductase</fullName>
        <shortName evidence="7">GPR</shortName>
        <ecNumber evidence="7">1.2.1.41</ecNumber>
    </recommendedName>
    <alternativeName>
        <fullName evidence="7">Glutamate-5-semialdehyde dehydrogenase</fullName>
    </alternativeName>
    <alternativeName>
        <fullName evidence="7">Glutamyl-gamma-semialdehyde dehydrogenase</fullName>
        <shortName evidence="7">GSA dehydrogenase</shortName>
    </alternativeName>
</protein>
<dbReference type="Pfam" id="PF00171">
    <property type="entry name" value="Aldedh"/>
    <property type="match status" value="1"/>
</dbReference>
<dbReference type="PANTHER" id="PTHR11063:SF8">
    <property type="entry name" value="DELTA-1-PYRROLINE-5-CARBOXYLATE SYNTHASE"/>
    <property type="match status" value="1"/>
</dbReference>
<keyword evidence="4 7" id="KW-0521">NADP</keyword>
<keyword evidence="3 7" id="KW-0641">Proline biosynthesis</keyword>
<dbReference type="OrthoDB" id="9809970at2"/>
<comment type="function">
    <text evidence="7">Catalyzes the NADPH-dependent reduction of L-glutamate 5-phosphate into L-glutamate 5-semialdehyde and phosphate. The product spontaneously undergoes cyclization to form 1-pyrroline-5-carboxylate.</text>
</comment>
<dbReference type="NCBIfam" id="NF001221">
    <property type="entry name" value="PRK00197.1"/>
    <property type="match status" value="1"/>
</dbReference>
<dbReference type="InterPro" id="IPR016162">
    <property type="entry name" value="Ald_DH_N"/>
</dbReference>
<keyword evidence="5 7" id="KW-0560">Oxidoreductase</keyword>
<feature type="domain" description="Aldehyde dehydrogenase" evidence="8">
    <location>
        <begin position="9"/>
        <end position="281"/>
    </location>
</feature>
<dbReference type="InterPro" id="IPR016163">
    <property type="entry name" value="Ald_DH_C"/>
</dbReference>
<comment type="subcellular location">
    <subcellularLocation>
        <location evidence="7">Cytoplasm</location>
    </subcellularLocation>
</comment>
<dbReference type="CDD" id="cd07079">
    <property type="entry name" value="ALDH_F18-19_ProA-GPR"/>
    <property type="match status" value="1"/>
</dbReference>
<dbReference type="STRING" id="459525.SAMN04488137_1558"/>
<comment type="similarity">
    <text evidence="7">Belongs to the gamma-glutamyl phosphate reductase family.</text>
</comment>
<evidence type="ECO:0000256" key="1">
    <source>
        <dbReference type="ARBA" id="ARBA00004985"/>
    </source>
</evidence>
<dbReference type="GO" id="GO:0004350">
    <property type="term" value="F:glutamate-5-semialdehyde dehydrogenase activity"/>
    <property type="evidence" value="ECO:0007669"/>
    <property type="project" value="UniProtKB-UniRule"/>
</dbReference>
<organism evidence="9 10">
    <name type="scientific">Fictibacillus solisalsi</name>
    <dbReference type="NCBI Taxonomy" id="459525"/>
    <lineage>
        <taxon>Bacteria</taxon>
        <taxon>Bacillati</taxon>
        <taxon>Bacillota</taxon>
        <taxon>Bacilli</taxon>
        <taxon>Bacillales</taxon>
        <taxon>Fictibacillaceae</taxon>
        <taxon>Fictibacillus</taxon>
    </lineage>
</organism>
<dbReference type="Proteomes" id="UP000199544">
    <property type="component" value="Unassembled WGS sequence"/>
</dbReference>
<accession>A0A1G9VFW3</accession>
<gene>
    <name evidence="7" type="primary">proA</name>
    <name evidence="9" type="ORF">SAMN04488137_1558</name>
</gene>
<comment type="catalytic activity">
    <reaction evidence="6 7">
        <text>L-glutamate 5-semialdehyde + phosphate + NADP(+) = L-glutamyl 5-phosphate + NADPH + H(+)</text>
        <dbReference type="Rhea" id="RHEA:19541"/>
        <dbReference type="ChEBI" id="CHEBI:15378"/>
        <dbReference type="ChEBI" id="CHEBI:43474"/>
        <dbReference type="ChEBI" id="CHEBI:57783"/>
        <dbReference type="ChEBI" id="CHEBI:58066"/>
        <dbReference type="ChEBI" id="CHEBI:58274"/>
        <dbReference type="ChEBI" id="CHEBI:58349"/>
        <dbReference type="EC" id="1.2.1.41"/>
    </reaction>
</comment>
<keyword evidence="2 7" id="KW-0028">Amino-acid biosynthesis</keyword>
<name>A0A1G9VFW3_9BACL</name>
<dbReference type="PANTHER" id="PTHR11063">
    <property type="entry name" value="GLUTAMATE SEMIALDEHYDE DEHYDROGENASE"/>
    <property type="match status" value="1"/>
</dbReference>
<dbReference type="NCBIfam" id="TIGR00407">
    <property type="entry name" value="proA"/>
    <property type="match status" value="1"/>
</dbReference>
<reference evidence="10" key="1">
    <citation type="submission" date="2016-10" db="EMBL/GenBank/DDBJ databases">
        <authorList>
            <person name="Varghese N."/>
            <person name="Submissions S."/>
        </authorList>
    </citation>
    <scope>NUCLEOTIDE SEQUENCE [LARGE SCALE GENOMIC DNA]</scope>
    <source>
        <strain evidence="10">CGMCC 1.6854</strain>
    </source>
</reference>
<dbReference type="InterPro" id="IPR012134">
    <property type="entry name" value="Glu-5-SA_DH"/>
</dbReference>
<dbReference type="GO" id="GO:0055129">
    <property type="term" value="P:L-proline biosynthetic process"/>
    <property type="evidence" value="ECO:0007669"/>
    <property type="project" value="UniProtKB-UniRule"/>
</dbReference>
<dbReference type="Gene3D" id="3.40.605.10">
    <property type="entry name" value="Aldehyde Dehydrogenase, Chain A, domain 1"/>
    <property type="match status" value="1"/>
</dbReference>
<sequence>MSELLMKAKKAKEAVSDMLTKTTAQKDEALRLIARQLIQETPFILEENTKDIETARKKGVHESLVDRLMLNEARIEDMAGALKQLTHLTDPTGKVLERFERPNGLSVEKVAVPLGVIGMIYEARPNVTVDASSLCLKTGNVVLLRGSSSAIHSNKALVRVIHQALEQSDLPVDAVQLIEDTSRETASRLFKLNQYLDVLIPRGGKALIQTVIENASVPVLETGAGNCHIYIDETADRQMAIDIVVNAKTQRPSVCNAIEKVIVHESWPDENVKELVEILLQHNVEIRVNGALSDSFPSLTLATEEDWHREYLDYILAIKRVSSTQEAIEHINYYGSKHSEAIITENEENVRLFFQLVDSAALYHNASTRFTDGFEFGFGAEIGISTQKLHARGPMGLPALTSSKYVIRGNGQLRQ</sequence>
<evidence type="ECO:0000256" key="6">
    <source>
        <dbReference type="ARBA" id="ARBA00049024"/>
    </source>
</evidence>
<comment type="pathway">
    <text evidence="1 7">Amino-acid biosynthesis; L-proline biosynthesis; L-glutamate 5-semialdehyde from L-glutamate: step 2/2.</text>
</comment>
<dbReference type="EMBL" id="FNHW01000001">
    <property type="protein sequence ID" value="SDM70951.1"/>
    <property type="molecule type" value="Genomic_DNA"/>
</dbReference>
<dbReference type="AlphaFoldDB" id="A0A1G9VFW3"/>
<dbReference type="PROSITE" id="PS01223">
    <property type="entry name" value="PROA"/>
    <property type="match status" value="1"/>
</dbReference>
<dbReference type="UniPathway" id="UPA00098">
    <property type="reaction ID" value="UER00360"/>
</dbReference>
<dbReference type="InterPro" id="IPR016161">
    <property type="entry name" value="Ald_DH/histidinol_DH"/>
</dbReference>
<keyword evidence="10" id="KW-1185">Reference proteome</keyword>
<dbReference type="InterPro" id="IPR015590">
    <property type="entry name" value="Aldehyde_DH_dom"/>
</dbReference>
<evidence type="ECO:0000259" key="8">
    <source>
        <dbReference type="Pfam" id="PF00171"/>
    </source>
</evidence>
<dbReference type="SUPFAM" id="SSF53720">
    <property type="entry name" value="ALDH-like"/>
    <property type="match status" value="1"/>
</dbReference>